<dbReference type="OrthoDB" id="291007at2759"/>
<evidence type="ECO:0000256" key="1">
    <source>
        <dbReference type="SAM" id="SignalP"/>
    </source>
</evidence>
<dbReference type="STRING" id="1093900.A0A507AY13"/>
<dbReference type="Proteomes" id="UP000319257">
    <property type="component" value="Unassembled WGS sequence"/>
</dbReference>
<proteinExistence type="predicted"/>
<dbReference type="RefSeq" id="XP_030991610.1">
    <property type="nucleotide sequence ID" value="XM_031143829.1"/>
</dbReference>
<name>A0A507AY13_9PEZI</name>
<feature type="chain" id="PRO_5021298345" evidence="1">
    <location>
        <begin position="17"/>
        <end position="155"/>
    </location>
</feature>
<evidence type="ECO:0000313" key="2">
    <source>
        <dbReference type="EMBL" id="TPX09899.1"/>
    </source>
</evidence>
<feature type="signal peptide" evidence="1">
    <location>
        <begin position="1"/>
        <end position="16"/>
    </location>
</feature>
<reference evidence="2 3" key="1">
    <citation type="submission" date="2019-06" db="EMBL/GenBank/DDBJ databases">
        <title>Draft genome sequence of the filamentous fungus Phialemoniopsis curvata isolated from diesel fuel.</title>
        <authorList>
            <person name="Varaljay V.A."/>
            <person name="Lyon W.J."/>
            <person name="Crouch A.L."/>
            <person name="Drake C.E."/>
            <person name="Hollomon J.M."/>
            <person name="Nadeau L.J."/>
            <person name="Nunn H.S."/>
            <person name="Stevenson B.S."/>
            <person name="Bojanowski C.L."/>
            <person name="Crookes-Goodson W.J."/>
        </authorList>
    </citation>
    <scope>NUCLEOTIDE SEQUENCE [LARGE SCALE GENOMIC DNA]</scope>
    <source>
        <strain evidence="2 3">D216</strain>
    </source>
</reference>
<keyword evidence="3" id="KW-1185">Reference proteome</keyword>
<sequence>MRASLISVIFPALAAAGPIIEARGPNEGVYLTNCLRFEPGINYSEMDYYTDAKHKSQNGERPNDLTYLGGYKGEYTPGKDFRVKWEGQHVCGTFSSSGEVFCSNIVANGGSLADGAFAGTGHNKETNFNCYKDTGRTLYSSTGILCHAMYYCFDA</sequence>
<dbReference type="EMBL" id="SKBQ01000061">
    <property type="protein sequence ID" value="TPX09899.1"/>
    <property type="molecule type" value="Genomic_DNA"/>
</dbReference>
<protein>
    <submittedName>
        <fullName evidence="2">Uncharacterized protein</fullName>
    </submittedName>
</protein>
<keyword evidence="1" id="KW-0732">Signal</keyword>
<organism evidence="2 3">
    <name type="scientific">Thyridium curvatum</name>
    <dbReference type="NCBI Taxonomy" id="1093900"/>
    <lineage>
        <taxon>Eukaryota</taxon>
        <taxon>Fungi</taxon>
        <taxon>Dikarya</taxon>
        <taxon>Ascomycota</taxon>
        <taxon>Pezizomycotina</taxon>
        <taxon>Sordariomycetes</taxon>
        <taxon>Sordariomycetidae</taxon>
        <taxon>Thyridiales</taxon>
        <taxon>Thyridiaceae</taxon>
        <taxon>Thyridium</taxon>
    </lineage>
</organism>
<accession>A0A507AY13</accession>
<dbReference type="GeneID" id="41976368"/>
<dbReference type="AlphaFoldDB" id="A0A507AY13"/>
<comment type="caution">
    <text evidence="2">The sequence shown here is derived from an EMBL/GenBank/DDBJ whole genome shotgun (WGS) entry which is preliminary data.</text>
</comment>
<evidence type="ECO:0000313" key="3">
    <source>
        <dbReference type="Proteomes" id="UP000319257"/>
    </source>
</evidence>
<dbReference type="InParanoid" id="A0A507AY13"/>
<gene>
    <name evidence="2" type="ORF">E0L32_008921</name>
</gene>